<dbReference type="CDD" id="cd02947">
    <property type="entry name" value="TRX_family"/>
    <property type="match status" value="1"/>
</dbReference>
<dbReference type="InterPro" id="IPR036249">
    <property type="entry name" value="Thioredoxin-like_sf"/>
</dbReference>
<gene>
    <name evidence="2" type="ORF">GCM10008942_40140</name>
</gene>
<dbReference type="SUPFAM" id="SSF52833">
    <property type="entry name" value="Thioredoxin-like"/>
    <property type="match status" value="1"/>
</dbReference>
<sequence length="167" mass="17674">MKGLVIGLAAVLLAGSALAAPAPKLAVTEMSALPVVERKPYDEAANAPAAVDAAFARAKKSHKRVLIDLGGNWCGDCIVLANIMALPEMKPFIAKYFEVVTVDVGRFDKNLSVPARFGITKRLEGVPSVIIAEPDGKFVNPGNVSALADARHMTPQAVADWLAQWAK</sequence>
<dbReference type="EMBL" id="BAAADD010000013">
    <property type="protein sequence ID" value="GAA0587085.1"/>
    <property type="molecule type" value="Genomic_DNA"/>
</dbReference>
<feature type="chain" id="PRO_5045548542" description="Thioredoxin family protein" evidence="1">
    <location>
        <begin position="20"/>
        <end position="167"/>
    </location>
</feature>
<reference evidence="3" key="1">
    <citation type="journal article" date="2019" name="Int. J. Syst. Evol. Microbiol.">
        <title>The Global Catalogue of Microorganisms (GCM) 10K type strain sequencing project: providing services to taxonomists for standard genome sequencing and annotation.</title>
        <authorList>
            <consortium name="The Broad Institute Genomics Platform"/>
            <consortium name="The Broad Institute Genome Sequencing Center for Infectious Disease"/>
            <person name="Wu L."/>
            <person name="Ma J."/>
        </authorList>
    </citation>
    <scope>NUCLEOTIDE SEQUENCE [LARGE SCALE GENOMIC DNA]</scope>
    <source>
        <strain evidence="3">JCM 15089</strain>
    </source>
</reference>
<dbReference type="Proteomes" id="UP001499951">
    <property type="component" value="Unassembled WGS sequence"/>
</dbReference>
<comment type="caution">
    <text evidence="2">The sequence shown here is derived from an EMBL/GenBank/DDBJ whole genome shotgun (WGS) entry which is preliminary data.</text>
</comment>
<keyword evidence="3" id="KW-1185">Reference proteome</keyword>
<dbReference type="Pfam" id="PF13899">
    <property type="entry name" value="Thioredoxin_7"/>
    <property type="match status" value="1"/>
</dbReference>
<feature type="signal peptide" evidence="1">
    <location>
        <begin position="1"/>
        <end position="19"/>
    </location>
</feature>
<accession>A0ABP3QAW2</accession>
<evidence type="ECO:0000313" key="3">
    <source>
        <dbReference type="Proteomes" id="UP001499951"/>
    </source>
</evidence>
<name>A0ABP3QAW2_9PROT</name>
<evidence type="ECO:0000313" key="2">
    <source>
        <dbReference type="EMBL" id="GAA0587085.1"/>
    </source>
</evidence>
<proteinExistence type="predicted"/>
<dbReference type="RefSeq" id="WP_166937412.1">
    <property type="nucleotide sequence ID" value="NZ_BAAADD010000013.1"/>
</dbReference>
<evidence type="ECO:0000256" key="1">
    <source>
        <dbReference type="SAM" id="SignalP"/>
    </source>
</evidence>
<dbReference type="Gene3D" id="3.40.30.10">
    <property type="entry name" value="Glutaredoxin"/>
    <property type="match status" value="1"/>
</dbReference>
<keyword evidence="1" id="KW-0732">Signal</keyword>
<evidence type="ECO:0008006" key="4">
    <source>
        <dbReference type="Google" id="ProtNLM"/>
    </source>
</evidence>
<protein>
    <recommendedName>
        <fullName evidence="4">Thioredoxin family protein</fullName>
    </recommendedName>
</protein>
<organism evidence="2 3">
    <name type="scientific">Rhizomicrobium electricum</name>
    <dbReference type="NCBI Taxonomy" id="480070"/>
    <lineage>
        <taxon>Bacteria</taxon>
        <taxon>Pseudomonadati</taxon>
        <taxon>Pseudomonadota</taxon>
        <taxon>Alphaproteobacteria</taxon>
        <taxon>Micropepsales</taxon>
        <taxon>Micropepsaceae</taxon>
        <taxon>Rhizomicrobium</taxon>
    </lineage>
</organism>